<dbReference type="EMBL" id="LNIX01000006">
    <property type="protein sequence ID" value="OXA53217.1"/>
    <property type="molecule type" value="Genomic_DNA"/>
</dbReference>
<feature type="chain" id="PRO_5013030975" evidence="1">
    <location>
        <begin position="33"/>
        <end position="107"/>
    </location>
</feature>
<evidence type="ECO:0000256" key="1">
    <source>
        <dbReference type="SAM" id="SignalP"/>
    </source>
</evidence>
<protein>
    <submittedName>
        <fullName evidence="2">Uncharacterized protein</fullName>
    </submittedName>
</protein>
<feature type="signal peptide" evidence="1">
    <location>
        <begin position="1"/>
        <end position="32"/>
    </location>
</feature>
<dbReference type="Proteomes" id="UP000198287">
    <property type="component" value="Unassembled WGS sequence"/>
</dbReference>
<comment type="caution">
    <text evidence="2">The sequence shown here is derived from an EMBL/GenBank/DDBJ whole genome shotgun (WGS) entry which is preliminary data.</text>
</comment>
<keyword evidence="3" id="KW-1185">Reference proteome</keyword>
<name>A0A226E898_FOLCA</name>
<gene>
    <name evidence="2" type="ORF">Fcan01_12452</name>
</gene>
<reference evidence="2 3" key="1">
    <citation type="submission" date="2015-12" db="EMBL/GenBank/DDBJ databases">
        <title>The genome of Folsomia candida.</title>
        <authorList>
            <person name="Faddeeva A."/>
            <person name="Derks M.F."/>
            <person name="Anvar Y."/>
            <person name="Smit S."/>
            <person name="Van Straalen N."/>
            <person name="Roelofs D."/>
        </authorList>
    </citation>
    <scope>NUCLEOTIDE SEQUENCE [LARGE SCALE GENOMIC DNA]</scope>
    <source>
        <strain evidence="2 3">VU population</strain>
        <tissue evidence="2">Whole body</tissue>
    </source>
</reference>
<sequence length="107" mass="11977">MLIYDHRCRHSTTTNASSLLSVLLVPSAPLLGLFFPRDQTPGNKTGYPSFHTDCYSMGISRINVAQNLTLLVGKSPQKLTCTYLYVEYLLGVLSKKGFSLRPDFCWT</sequence>
<keyword evidence="1" id="KW-0732">Signal</keyword>
<proteinExistence type="predicted"/>
<accession>A0A226E898</accession>
<organism evidence="2 3">
    <name type="scientific">Folsomia candida</name>
    <name type="common">Springtail</name>
    <dbReference type="NCBI Taxonomy" id="158441"/>
    <lineage>
        <taxon>Eukaryota</taxon>
        <taxon>Metazoa</taxon>
        <taxon>Ecdysozoa</taxon>
        <taxon>Arthropoda</taxon>
        <taxon>Hexapoda</taxon>
        <taxon>Collembola</taxon>
        <taxon>Entomobryomorpha</taxon>
        <taxon>Isotomoidea</taxon>
        <taxon>Isotomidae</taxon>
        <taxon>Proisotominae</taxon>
        <taxon>Folsomia</taxon>
    </lineage>
</organism>
<evidence type="ECO:0000313" key="2">
    <source>
        <dbReference type="EMBL" id="OXA53217.1"/>
    </source>
</evidence>
<dbReference type="AlphaFoldDB" id="A0A226E898"/>
<evidence type="ECO:0000313" key="3">
    <source>
        <dbReference type="Proteomes" id="UP000198287"/>
    </source>
</evidence>